<keyword evidence="5" id="KW-0862">Zinc</keyword>
<evidence type="ECO:0000256" key="5">
    <source>
        <dbReference type="ARBA" id="ARBA00022833"/>
    </source>
</evidence>
<comment type="subcellular location">
    <subcellularLocation>
        <location evidence="1">Nucleus</location>
    </subcellularLocation>
</comment>
<evidence type="ECO:0000256" key="4">
    <source>
        <dbReference type="ARBA" id="ARBA00022771"/>
    </source>
</evidence>
<dbReference type="AlphaFoldDB" id="A0AA39C7V6"/>
<sequence>MLNSQNRVMAFTPLPKLVPIGSPRITPVDVAKNMITEVLKSEPVKRLLSQPNIVLKAISLAPSNQSPIYPSTSKNNIIGNVIQIKEKTDPSVTLSILHLDDEANFLPSKRDGKSEVALLPIKRTRKKCGHYGPCENIICDVNFQQYVDYDGSSPILAINIEESEINAPVSKHCSNPLCDALSIDHNRCRRAVICLWHYDKSNACDVCGILLKTRKSRFNHKNCKQKNIYQHNNIDNAQIMRERMRIKELQMMAALKMKKNNYSDPSTADDKAIEKLKNNSELIVIPKTTTKITTIQAPPTFGIKTIVNHNNENINSFFGNSVLPNKRISTLSQPSNSEISSQIDNQRIHQKDIKKNGNLKLNNNTLSKHQNEVEKFSEQQLNEKSPSKLMELDTTDDNVKSMDSQCIVTGVPQGTVSYPLSKNDWIMAHTAVTPIPSTQKPYLMPVRVVPIANLKSKPSLLHQTQGIPKFCIIPDNSTTGQSLVNLPTISTVPFSNIHTSTPVVASSVPVSASIVSNFMVGTTRSVKISTPEFTKTNLSFEGEKKAIESLPSNKSKLKSSRRYYGNRNKKRVEKKLFICAYCSKRFLTKWYFKMHIARHIGEVKATCQLCEKKFTHHYDLKRHVNTEHNHINTSTKKDNVIDMDKEEMEQHSPIICNKCEYFFSSNTETVKHECKKIVNNDANKSSIGIINSVKNECNGEIEKENGIGQQEIEDALPILKLRKIVRSHKQIIKKNVHRRKIKNKRFNANSNEVSSDIAILKS</sequence>
<keyword evidence="4 7" id="KW-0863">Zinc-finger</keyword>
<evidence type="ECO:0000256" key="7">
    <source>
        <dbReference type="PROSITE-ProRule" id="PRU00042"/>
    </source>
</evidence>
<evidence type="ECO:0000256" key="2">
    <source>
        <dbReference type="ARBA" id="ARBA00022723"/>
    </source>
</evidence>
<feature type="domain" description="C2H2-type" evidence="8">
    <location>
        <begin position="605"/>
        <end position="633"/>
    </location>
</feature>
<dbReference type="GO" id="GO:0008270">
    <property type="term" value="F:zinc ion binding"/>
    <property type="evidence" value="ECO:0007669"/>
    <property type="project" value="UniProtKB-KW"/>
</dbReference>
<keyword evidence="3" id="KW-0677">Repeat</keyword>
<proteinExistence type="predicted"/>
<evidence type="ECO:0000313" key="9">
    <source>
        <dbReference type="EMBL" id="KAK0159438.1"/>
    </source>
</evidence>
<evidence type="ECO:0000256" key="3">
    <source>
        <dbReference type="ARBA" id="ARBA00022737"/>
    </source>
</evidence>
<dbReference type="PANTHER" id="PTHR24406">
    <property type="entry name" value="TRANSCRIPTIONAL REPRESSOR CTCFL-RELATED"/>
    <property type="match status" value="1"/>
</dbReference>
<dbReference type="SUPFAM" id="SSF57667">
    <property type="entry name" value="beta-beta-alpha zinc fingers"/>
    <property type="match status" value="1"/>
</dbReference>
<feature type="domain" description="C2H2-type" evidence="8">
    <location>
        <begin position="577"/>
        <end position="604"/>
    </location>
</feature>
<evidence type="ECO:0000313" key="10">
    <source>
        <dbReference type="Proteomes" id="UP001168990"/>
    </source>
</evidence>
<dbReference type="InterPro" id="IPR036236">
    <property type="entry name" value="Znf_C2H2_sf"/>
</dbReference>
<accession>A0AA39C7V6</accession>
<evidence type="ECO:0000256" key="1">
    <source>
        <dbReference type="ARBA" id="ARBA00004123"/>
    </source>
</evidence>
<dbReference type="InterPro" id="IPR013087">
    <property type="entry name" value="Znf_C2H2_type"/>
</dbReference>
<reference evidence="9" key="1">
    <citation type="journal article" date="2023" name="bioRxiv">
        <title>Scaffold-level genome assemblies of two parasitoid biocontrol wasps reveal the parthenogenesis mechanism and an associated novel virus.</title>
        <authorList>
            <person name="Inwood S."/>
            <person name="Skelly J."/>
            <person name="Guhlin J."/>
            <person name="Harrop T."/>
            <person name="Goldson S."/>
            <person name="Dearden P."/>
        </authorList>
    </citation>
    <scope>NUCLEOTIDE SEQUENCE</scope>
    <source>
        <strain evidence="9">Irish</strain>
        <tissue evidence="9">Whole body</tissue>
    </source>
</reference>
<keyword evidence="10" id="KW-1185">Reference proteome</keyword>
<evidence type="ECO:0000259" key="8">
    <source>
        <dbReference type="PROSITE" id="PS50157"/>
    </source>
</evidence>
<dbReference type="PROSITE" id="PS00028">
    <property type="entry name" value="ZINC_FINGER_C2H2_1"/>
    <property type="match status" value="2"/>
</dbReference>
<dbReference type="Gene3D" id="3.30.160.60">
    <property type="entry name" value="Classic Zinc Finger"/>
    <property type="match status" value="1"/>
</dbReference>
<dbReference type="GO" id="GO:0005634">
    <property type="term" value="C:nucleus"/>
    <property type="evidence" value="ECO:0007669"/>
    <property type="project" value="UniProtKB-SubCell"/>
</dbReference>
<dbReference type="InterPro" id="IPR050888">
    <property type="entry name" value="ZnF_C2H2-type_TF"/>
</dbReference>
<reference evidence="9" key="2">
    <citation type="submission" date="2023-03" db="EMBL/GenBank/DDBJ databases">
        <authorList>
            <person name="Inwood S.N."/>
            <person name="Skelly J.G."/>
            <person name="Guhlin J."/>
            <person name="Harrop T.W.R."/>
            <person name="Goldson S.G."/>
            <person name="Dearden P.K."/>
        </authorList>
    </citation>
    <scope>NUCLEOTIDE SEQUENCE</scope>
    <source>
        <strain evidence="9">Irish</strain>
        <tissue evidence="9">Whole body</tissue>
    </source>
</reference>
<name>A0AA39C7V6_9HYME</name>
<dbReference type="SMART" id="SM00355">
    <property type="entry name" value="ZnF_C2H2"/>
    <property type="match status" value="2"/>
</dbReference>
<organism evidence="9 10">
    <name type="scientific">Microctonus aethiopoides</name>
    <dbReference type="NCBI Taxonomy" id="144406"/>
    <lineage>
        <taxon>Eukaryota</taxon>
        <taxon>Metazoa</taxon>
        <taxon>Ecdysozoa</taxon>
        <taxon>Arthropoda</taxon>
        <taxon>Hexapoda</taxon>
        <taxon>Insecta</taxon>
        <taxon>Pterygota</taxon>
        <taxon>Neoptera</taxon>
        <taxon>Endopterygota</taxon>
        <taxon>Hymenoptera</taxon>
        <taxon>Apocrita</taxon>
        <taxon>Ichneumonoidea</taxon>
        <taxon>Braconidae</taxon>
        <taxon>Euphorinae</taxon>
        <taxon>Microctonus</taxon>
    </lineage>
</organism>
<keyword evidence="2" id="KW-0479">Metal-binding</keyword>
<evidence type="ECO:0000256" key="6">
    <source>
        <dbReference type="ARBA" id="ARBA00023242"/>
    </source>
</evidence>
<dbReference type="PROSITE" id="PS50157">
    <property type="entry name" value="ZINC_FINGER_C2H2_2"/>
    <property type="match status" value="2"/>
</dbReference>
<dbReference type="EMBL" id="JAQQBS010001424">
    <property type="protein sequence ID" value="KAK0159438.1"/>
    <property type="molecule type" value="Genomic_DNA"/>
</dbReference>
<comment type="caution">
    <text evidence="9">The sequence shown here is derived from an EMBL/GenBank/DDBJ whole genome shotgun (WGS) entry which is preliminary data.</text>
</comment>
<gene>
    <name evidence="9" type="ORF">PV328_010315</name>
</gene>
<protein>
    <recommendedName>
        <fullName evidence="8">C2H2-type domain-containing protein</fullName>
    </recommendedName>
</protein>
<keyword evidence="6" id="KW-0539">Nucleus</keyword>
<dbReference type="Proteomes" id="UP001168990">
    <property type="component" value="Unassembled WGS sequence"/>
</dbReference>